<proteinExistence type="predicted"/>
<dbReference type="AlphaFoldDB" id="A0A1I5BY52"/>
<dbReference type="STRING" id="398199.SAMN05421804_102135"/>
<accession>A0A1I5BY52</accession>
<sequence length="143" mass="16777">MRVYLREVLDALDAATDSTVFVFSKRRNRVLLFFEGSLADDLEENLTLEDALNDPDSYIPLPTEYEIHEYQIMENFVNSLEDEDAARELLNAMQGKGAFRRFKEKVSLLSLEDRWYNHRDEAYEKIAMEWCGENGIEVIKNEE</sequence>
<dbReference type="EMBL" id="FOVK01000005">
    <property type="protein sequence ID" value="SFN79633.1"/>
    <property type="molecule type" value="Genomic_DNA"/>
</dbReference>
<dbReference type="InterPro" id="IPR005361">
    <property type="entry name" value="UPF0158"/>
</dbReference>
<keyword evidence="2" id="KW-1185">Reference proteome</keyword>
<name>A0A1I5BY52_9CLOT</name>
<gene>
    <name evidence="1" type="ORF">SAMN04488695_105118</name>
</gene>
<dbReference type="Pfam" id="PF03682">
    <property type="entry name" value="UPF0158"/>
    <property type="match status" value="1"/>
</dbReference>
<protein>
    <submittedName>
        <fullName evidence="1">Uncharacterized protein family (UPF0158)</fullName>
    </submittedName>
</protein>
<evidence type="ECO:0000313" key="1">
    <source>
        <dbReference type="EMBL" id="SFN79633.1"/>
    </source>
</evidence>
<evidence type="ECO:0000313" key="2">
    <source>
        <dbReference type="Proteomes" id="UP000181899"/>
    </source>
</evidence>
<dbReference type="RefSeq" id="WP_074912074.1">
    <property type="nucleotide sequence ID" value="NZ_FOVK01000005.1"/>
</dbReference>
<reference evidence="1 2" key="1">
    <citation type="submission" date="2016-10" db="EMBL/GenBank/DDBJ databases">
        <authorList>
            <person name="de Groot N.N."/>
        </authorList>
    </citation>
    <scope>NUCLEOTIDE SEQUENCE [LARGE SCALE GENOMIC DNA]</scope>
    <source>
        <strain evidence="1 2">ML2</strain>
    </source>
</reference>
<dbReference type="Proteomes" id="UP000181899">
    <property type="component" value="Unassembled WGS sequence"/>
</dbReference>
<dbReference type="OrthoDB" id="48384at2"/>
<organism evidence="1 2">
    <name type="scientific">Proteiniclasticum ruminis</name>
    <dbReference type="NCBI Taxonomy" id="398199"/>
    <lineage>
        <taxon>Bacteria</taxon>
        <taxon>Bacillati</taxon>
        <taxon>Bacillota</taxon>
        <taxon>Clostridia</taxon>
        <taxon>Eubacteriales</taxon>
        <taxon>Clostridiaceae</taxon>
        <taxon>Proteiniclasticum</taxon>
    </lineage>
</organism>